<reference evidence="2" key="1">
    <citation type="submission" date="2024-05" db="EMBL/GenBank/DDBJ databases">
        <title>Genome Sequences of Four Agar- Degrading Marine Bacteria.</title>
        <authorList>
            <person name="Phillips E.K."/>
            <person name="Shaffer J.C."/>
            <person name="Henson M.W."/>
            <person name="Temperton B."/>
            <person name="Thrash C.J."/>
            <person name="Martin M.O."/>
        </authorList>
    </citation>
    <scope>NUCLEOTIDE SEQUENCE</scope>
    <source>
        <strain evidence="2">EKP203</strain>
    </source>
</reference>
<feature type="region of interest" description="Disordered" evidence="1">
    <location>
        <begin position="135"/>
        <end position="180"/>
    </location>
</feature>
<sequence>MTDLLKLLFAIAALAFFGQMIFDMAIRLFTTFLRAVGNLIRMIPDLLMALLKLSAKQGKVSRVGDITESVAKKEKVQPEAPVEQPVVQSFKIEEPDLSTPAFVRVLGLQPNHFKQSLKSVTDAVANVVDSTLDTEQPAQPLTKKQRRALRDANKAPMSDRKKQLMKNVYSSTAMSRVTAA</sequence>
<accession>A0ABT7Y795</accession>
<feature type="compositionally biased region" description="Polar residues" evidence="1">
    <location>
        <begin position="168"/>
        <end position="180"/>
    </location>
</feature>
<proteinExistence type="predicted"/>
<evidence type="ECO:0000313" key="2">
    <source>
        <dbReference type="EMBL" id="MDN2483925.1"/>
    </source>
</evidence>
<feature type="compositionally biased region" description="Basic and acidic residues" evidence="1">
    <location>
        <begin position="148"/>
        <end position="162"/>
    </location>
</feature>
<keyword evidence="3" id="KW-1185">Reference proteome</keyword>
<name>A0ABT7Y795_9VIBR</name>
<evidence type="ECO:0000313" key="3">
    <source>
        <dbReference type="Proteomes" id="UP001169719"/>
    </source>
</evidence>
<dbReference type="Proteomes" id="UP001169719">
    <property type="component" value="Unassembled WGS sequence"/>
</dbReference>
<dbReference type="RefSeq" id="WP_289964105.1">
    <property type="nucleotide sequence ID" value="NZ_JAUEOZ010000003.1"/>
</dbReference>
<protein>
    <submittedName>
        <fullName evidence="2">Uncharacterized protein</fullName>
    </submittedName>
</protein>
<comment type="caution">
    <text evidence="2">The sequence shown here is derived from an EMBL/GenBank/DDBJ whole genome shotgun (WGS) entry which is preliminary data.</text>
</comment>
<evidence type="ECO:0000256" key="1">
    <source>
        <dbReference type="SAM" id="MobiDB-lite"/>
    </source>
</evidence>
<dbReference type="EMBL" id="JAUEOZ010000003">
    <property type="protein sequence ID" value="MDN2483925.1"/>
    <property type="molecule type" value="Genomic_DNA"/>
</dbReference>
<organism evidence="2 3">
    <name type="scientific">Vibrio agarivorans</name>
    <dbReference type="NCBI Taxonomy" id="153622"/>
    <lineage>
        <taxon>Bacteria</taxon>
        <taxon>Pseudomonadati</taxon>
        <taxon>Pseudomonadota</taxon>
        <taxon>Gammaproteobacteria</taxon>
        <taxon>Vibrionales</taxon>
        <taxon>Vibrionaceae</taxon>
        <taxon>Vibrio</taxon>
    </lineage>
</organism>
<gene>
    <name evidence="2" type="ORF">QWJ08_21455</name>
</gene>